<evidence type="ECO:0000313" key="1">
    <source>
        <dbReference type="EMBL" id="TKR88880.1"/>
    </source>
</evidence>
<dbReference type="AlphaFoldDB" id="A0A4U5NZI3"/>
<name>A0A4U5NZI3_STECR</name>
<gene>
    <name evidence="1" type="ORF">L596_013055</name>
</gene>
<organism evidence="1 2">
    <name type="scientific">Steinernema carpocapsae</name>
    <name type="common">Entomopathogenic nematode</name>
    <dbReference type="NCBI Taxonomy" id="34508"/>
    <lineage>
        <taxon>Eukaryota</taxon>
        <taxon>Metazoa</taxon>
        <taxon>Ecdysozoa</taxon>
        <taxon>Nematoda</taxon>
        <taxon>Chromadorea</taxon>
        <taxon>Rhabditida</taxon>
        <taxon>Tylenchina</taxon>
        <taxon>Panagrolaimomorpha</taxon>
        <taxon>Strongyloidoidea</taxon>
        <taxon>Steinernematidae</taxon>
        <taxon>Steinernema</taxon>
    </lineage>
</organism>
<sequence length="67" mass="7350">MFGPSITSHIASLPSAKKDGSDREYFCSVLLNLTLFRVNLNPSASGIYHRISEIRRISPSKTGVITV</sequence>
<proteinExistence type="predicted"/>
<accession>A0A4U5NZI3</accession>
<evidence type="ECO:0000313" key="2">
    <source>
        <dbReference type="Proteomes" id="UP000298663"/>
    </source>
</evidence>
<dbReference type="EMBL" id="AZBU02000003">
    <property type="protein sequence ID" value="TKR88880.1"/>
    <property type="molecule type" value="Genomic_DNA"/>
</dbReference>
<reference evidence="1 2" key="2">
    <citation type="journal article" date="2019" name="G3 (Bethesda)">
        <title>Hybrid Assembly of the Genome of the Entomopathogenic Nematode Steinernema carpocapsae Identifies the X-Chromosome.</title>
        <authorList>
            <person name="Serra L."/>
            <person name="Macchietto M."/>
            <person name="Macias-Munoz A."/>
            <person name="McGill C.J."/>
            <person name="Rodriguez I.M."/>
            <person name="Rodriguez B."/>
            <person name="Murad R."/>
            <person name="Mortazavi A."/>
        </authorList>
    </citation>
    <scope>NUCLEOTIDE SEQUENCE [LARGE SCALE GENOMIC DNA]</scope>
    <source>
        <strain evidence="1 2">ALL</strain>
    </source>
</reference>
<reference evidence="1 2" key="1">
    <citation type="journal article" date="2015" name="Genome Biol.">
        <title>Comparative genomics of Steinernema reveals deeply conserved gene regulatory networks.</title>
        <authorList>
            <person name="Dillman A.R."/>
            <person name="Macchietto M."/>
            <person name="Porter C.F."/>
            <person name="Rogers A."/>
            <person name="Williams B."/>
            <person name="Antoshechkin I."/>
            <person name="Lee M.M."/>
            <person name="Goodwin Z."/>
            <person name="Lu X."/>
            <person name="Lewis E.E."/>
            <person name="Goodrich-Blair H."/>
            <person name="Stock S.P."/>
            <person name="Adams B.J."/>
            <person name="Sternberg P.W."/>
            <person name="Mortazavi A."/>
        </authorList>
    </citation>
    <scope>NUCLEOTIDE SEQUENCE [LARGE SCALE GENOMIC DNA]</scope>
    <source>
        <strain evidence="1 2">ALL</strain>
    </source>
</reference>
<comment type="caution">
    <text evidence="1">The sequence shown here is derived from an EMBL/GenBank/DDBJ whole genome shotgun (WGS) entry which is preliminary data.</text>
</comment>
<keyword evidence="2" id="KW-1185">Reference proteome</keyword>
<protein>
    <submittedName>
        <fullName evidence="1">Uncharacterized protein</fullName>
    </submittedName>
</protein>
<dbReference type="Proteomes" id="UP000298663">
    <property type="component" value="Unassembled WGS sequence"/>
</dbReference>